<accession>A0A0F7L5D1</accession>
<proteinExistence type="predicted"/>
<sequence>MVITHVALSLIAQAQFLALLFQPYCAHSQSINFAGLIQFELAFLLAQIDTY</sequence>
<reference evidence="1" key="2">
    <citation type="submission" date="2015-03" db="EMBL/GenBank/DDBJ databases">
        <authorList>
            <person name="Chow C.-E.T."/>
            <person name="Winget D.M."/>
            <person name="White R.A.III."/>
            <person name="Hallam S.J."/>
            <person name="Suttle C.A."/>
        </authorList>
    </citation>
    <scope>NUCLEOTIDE SEQUENCE</scope>
    <source>
        <strain evidence="1">Anoxic3_5</strain>
    </source>
</reference>
<evidence type="ECO:0000313" key="1">
    <source>
        <dbReference type="EMBL" id="AKH46201.1"/>
    </source>
</evidence>
<reference evidence="1" key="1">
    <citation type="journal article" date="2015" name="Front. Microbiol.">
        <title>Combining genomic sequencing methods to explore viral diversity and reveal potential virus-host interactions.</title>
        <authorList>
            <person name="Chow C.E."/>
            <person name="Winget D.M."/>
            <person name="White R.A.III."/>
            <person name="Hallam S.J."/>
            <person name="Suttle C.A."/>
        </authorList>
    </citation>
    <scope>NUCLEOTIDE SEQUENCE</scope>
    <source>
        <strain evidence="1">Anoxic3_5</strain>
    </source>
</reference>
<protein>
    <submittedName>
        <fullName evidence="1">Uncharacterized protein</fullName>
    </submittedName>
</protein>
<name>A0A0F7L5D1_9VIRU</name>
<dbReference type="EMBL" id="KR029580">
    <property type="protein sequence ID" value="AKH46201.1"/>
    <property type="molecule type" value="Genomic_DNA"/>
</dbReference>
<organism evidence="1">
    <name type="scientific">uncultured marine virus</name>
    <dbReference type="NCBI Taxonomy" id="186617"/>
    <lineage>
        <taxon>Viruses</taxon>
        <taxon>environmental samples</taxon>
    </lineage>
</organism>